<dbReference type="InterPro" id="IPR035104">
    <property type="entry name" value="Ribosomal_protein_S1-like"/>
</dbReference>
<dbReference type="CDD" id="cd05692">
    <property type="entry name" value="S1_RPS1_repeat_hs4"/>
    <property type="match status" value="1"/>
</dbReference>
<dbReference type="PRINTS" id="PR00681">
    <property type="entry name" value="RIBOSOMALS1"/>
</dbReference>
<dbReference type="GO" id="GO:0003735">
    <property type="term" value="F:structural constituent of ribosome"/>
    <property type="evidence" value="ECO:0007669"/>
    <property type="project" value="TreeGrafter"/>
</dbReference>
<dbReference type="InterPro" id="IPR003029">
    <property type="entry name" value="S1_domain"/>
</dbReference>
<protein>
    <recommendedName>
        <fullName evidence="10">Small ribosomal subunit protein bS1c</fullName>
    </recommendedName>
    <alternativeName>
        <fullName evidence="11">30S ribosomal protein S1, chloroplastic</fullName>
    </alternativeName>
</protein>
<comment type="subcellular location">
    <subcellularLocation>
        <location evidence="1">Plastid</location>
        <location evidence="1">Chloroplast</location>
    </subcellularLocation>
</comment>
<dbReference type="CDD" id="cd04465">
    <property type="entry name" value="S1_RPS1_repeat_ec2_hs2"/>
    <property type="match status" value="1"/>
</dbReference>
<dbReference type="PROSITE" id="PS50126">
    <property type="entry name" value="S1"/>
    <property type="match status" value="3"/>
</dbReference>
<keyword evidence="7" id="KW-0809">Transit peptide</keyword>
<feature type="domain" description="S1 motif" evidence="13">
    <location>
        <begin position="183"/>
        <end position="247"/>
    </location>
</feature>
<dbReference type="AlphaFoldDB" id="A0A978UFG5"/>
<evidence type="ECO:0000313" key="14">
    <source>
        <dbReference type="EMBL" id="KAH7513508.1"/>
    </source>
</evidence>
<evidence type="ECO:0000256" key="4">
    <source>
        <dbReference type="ARBA" id="ARBA00022640"/>
    </source>
</evidence>
<evidence type="ECO:0000256" key="6">
    <source>
        <dbReference type="ARBA" id="ARBA00022884"/>
    </source>
</evidence>
<name>A0A978UFG5_ZIZJJ</name>
<gene>
    <name evidence="14" type="ORF">FEM48_Zijuj12G0207800</name>
</gene>
<evidence type="ECO:0000256" key="1">
    <source>
        <dbReference type="ARBA" id="ARBA00004229"/>
    </source>
</evidence>
<keyword evidence="6" id="KW-0694">RNA-binding</keyword>
<evidence type="ECO:0000256" key="12">
    <source>
        <dbReference type="SAM" id="MobiDB-lite"/>
    </source>
</evidence>
<dbReference type="InterPro" id="IPR050437">
    <property type="entry name" value="Ribos_protein_bS1-like"/>
</dbReference>
<evidence type="ECO:0000256" key="7">
    <source>
        <dbReference type="ARBA" id="ARBA00022946"/>
    </source>
</evidence>
<dbReference type="InterPro" id="IPR012340">
    <property type="entry name" value="NA-bd_OB-fold"/>
</dbReference>
<dbReference type="GO" id="GO:0009570">
    <property type="term" value="C:chloroplast stroma"/>
    <property type="evidence" value="ECO:0007669"/>
    <property type="project" value="TreeGrafter"/>
</dbReference>
<evidence type="ECO:0000256" key="3">
    <source>
        <dbReference type="ARBA" id="ARBA00022528"/>
    </source>
</evidence>
<proteinExistence type="inferred from homology"/>
<evidence type="ECO:0000256" key="11">
    <source>
        <dbReference type="ARBA" id="ARBA00081784"/>
    </source>
</evidence>
<dbReference type="Proteomes" id="UP000813462">
    <property type="component" value="Unassembled WGS sequence"/>
</dbReference>
<dbReference type="FunFam" id="2.40.50.140:FF:000078">
    <property type="entry name" value="30S ribosomal protein S1"/>
    <property type="match status" value="1"/>
</dbReference>
<evidence type="ECO:0000259" key="13">
    <source>
        <dbReference type="PROSITE" id="PS50126"/>
    </source>
</evidence>
<sequence>MASLAQQFIGLRCPPLSTSRLSKPSSTKHTHKPTLLPIVSAVAISNAQTRERLKLKELFEEAYERCRTAPTEGVAFTLEDFHAALDNYDFNFEIGTKIKGTVFYTDNNGALIDINAKSSAYLPLHEASIHKIKHVEEAGIVAGLKEEFVITRENEADDSLELSLKYIQYELAWERCRQLQAEDVVVKGKVVDANKGGVVAVVEGLRGFVPFSQISSKSTAEELLEKEIPLKFVEVDEETSRLVLSNRKAMADSQAQLGIGSVVVGTVQSLKPYGAFIDIGGINGLLHVSQISHDRVSDIGTVLQPGDTLKVMILSHDRERGRVSLSTKKLEPTPGDMIRNPKLVFEKAEEMAQTFRQRIAQAEAMARADMLRFQPESGLTLSSDGILGPLTSDLPAEGLDLSDIPSAEQSD</sequence>
<evidence type="ECO:0000256" key="5">
    <source>
        <dbReference type="ARBA" id="ARBA00022737"/>
    </source>
</evidence>
<accession>A0A978UFG5</accession>
<dbReference type="GO" id="GO:0006412">
    <property type="term" value="P:translation"/>
    <property type="evidence" value="ECO:0007669"/>
    <property type="project" value="TreeGrafter"/>
</dbReference>
<dbReference type="Pfam" id="PF00575">
    <property type="entry name" value="S1"/>
    <property type="match status" value="2"/>
</dbReference>
<keyword evidence="3" id="KW-0150">Chloroplast</keyword>
<dbReference type="GO" id="GO:1990904">
    <property type="term" value="C:ribonucleoprotein complex"/>
    <property type="evidence" value="ECO:0007669"/>
    <property type="project" value="UniProtKB-KW"/>
</dbReference>
<comment type="caution">
    <text evidence="14">The sequence shown here is derived from an EMBL/GenBank/DDBJ whole genome shotgun (WGS) entry which is preliminary data.</text>
</comment>
<feature type="domain" description="S1 motif" evidence="13">
    <location>
        <begin position="95"/>
        <end position="165"/>
    </location>
</feature>
<evidence type="ECO:0000256" key="2">
    <source>
        <dbReference type="ARBA" id="ARBA00006767"/>
    </source>
</evidence>
<evidence type="ECO:0000256" key="8">
    <source>
        <dbReference type="ARBA" id="ARBA00022980"/>
    </source>
</evidence>
<dbReference type="Gene3D" id="2.40.50.140">
    <property type="entry name" value="Nucleic acid-binding proteins"/>
    <property type="match status" value="3"/>
</dbReference>
<dbReference type="PANTHER" id="PTHR10724:SF7">
    <property type="entry name" value="SMALL RIBOSOMAL SUBUNIT PROTEIN BS1C"/>
    <property type="match status" value="1"/>
</dbReference>
<keyword evidence="5" id="KW-0677">Repeat</keyword>
<dbReference type="FunFam" id="2.40.50.140:FF:000162">
    <property type="entry name" value="30S ribosomal protein S1, chloroplastic"/>
    <property type="match status" value="1"/>
</dbReference>
<evidence type="ECO:0000256" key="10">
    <source>
        <dbReference type="ARBA" id="ARBA00069232"/>
    </source>
</evidence>
<feature type="domain" description="S1 motif" evidence="13">
    <location>
        <begin position="260"/>
        <end position="328"/>
    </location>
</feature>
<dbReference type="SUPFAM" id="SSF50249">
    <property type="entry name" value="Nucleic acid-binding proteins"/>
    <property type="match status" value="3"/>
</dbReference>
<dbReference type="GO" id="GO:0003729">
    <property type="term" value="F:mRNA binding"/>
    <property type="evidence" value="ECO:0007669"/>
    <property type="project" value="TreeGrafter"/>
</dbReference>
<feature type="region of interest" description="Disordered" evidence="12">
    <location>
        <begin position="392"/>
        <end position="411"/>
    </location>
</feature>
<dbReference type="SMART" id="SM00316">
    <property type="entry name" value="S1"/>
    <property type="match status" value="3"/>
</dbReference>
<keyword evidence="9" id="KW-0687">Ribonucleoprotein</keyword>
<dbReference type="PANTHER" id="PTHR10724">
    <property type="entry name" value="30S RIBOSOMAL PROTEIN S1"/>
    <property type="match status" value="1"/>
</dbReference>
<keyword evidence="8" id="KW-0689">Ribosomal protein</keyword>
<dbReference type="OrthoDB" id="412781at2759"/>
<evidence type="ECO:0000256" key="9">
    <source>
        <dbReference type="ARBA" id="ARBA00023274"/>
    </source>
</evidence>
<evidence type="ECO:0000313" key="15">
    <source>
        <dbReference type="Proteomes" id="UP000813462"/>
    </source>
</evidence>
<dbReference type="FunFam" id="2.40.50.140:FF:000102">
    <property type="entry name" value="30S ribosomal protein S1"/>
    <property type="match status" value="1"/>
</dbReference>
<organism evidence="14 15">
    <name type="scientific">Ziziphus jujuba var. spinosa</name>
    <dbReference type="NCBI Taxonomy" id="714518"/>
    <lineage>
        <taxon>Eukaryota</taxon>
        <taxon>Viridiplantae</taxon>
        <taxon>Streptophyta</taxon>
        <taxon>Embryophyta</taxon>
        <taxon>Tracheophyta</taxon>
        <taxon>Spermatophyta</taxon>
        <taxon>Magnoliopsida</taxon>
        <taxon>eudicotyledons</taxon>
        <taxon>Gunneridae</taxon>
        <taxon>Pentapetalae</taxon>
        <taxon>rosids</taxon>
        <taxon>fabids</taxon>
        <taxon>Rosales</taxon>
        <taxon>Rhamnaceae</taxon>
        <taxon>Paliureae</taxon>
        <taxon>Ziziphus</taxon>
    </lineage>
</organism>
<dbReference type="EMBL" id="JAEACU010000012">
    <property type="protein sequence ID" value="KAH7513508.1"/>
    <property type="molecule type" value="Genomic_DNA"/>
</dbReference>
<reference evidence="14" key="1">
    <citation type="journal article" date="2021" name="Front. Plant Sci.">
        <title>Chromosome-Scale Genome Assembly for Chinese Sour Jujube and Insights Into Its Genome Evolution and Domestication Signature.</title>
        <authorList>
            <person name="Shen L.-Y."/>
            <person name="Luo H."/>
            <person name="Wang X.-L."/>
            <person name="Wang X.-M."/>
            <person name="Qiu X.-J."/>
            <person name="Liu H."/>
            <person name="Zhou S.-S."/>
            <person name="Jia K.-H."/>
            <person name="Nie S."/>
            <person name="Bao Y.-T."/>
            <person name="Zhang R.-G."/>
            <person name="Yun Q.-Z."/>
            <person name="Chai Y.-H."/>
            <person name="Lu J.-Y."/>
            <person name="Li Y."/>
            <person name="Zhao S.-W."/>
            <person name="Mao J.-F."/>
            <person name="Jia S.-G."/>
            <person name="Mao Y.-M."/>
        </authorList>
    </citation>
    <scope>NUCLEOTIDE SEQUENCE</scope>
    <source>
        <strain evidence="14">AT0</strain>
        <tissue evidence="14">Leaf</tissue>
    </source>
</reference>
<comment type="similarity">
    <text evidence="2">Belongs to the bacterial ribosomal protein bS1 family.</text>
</comment>
<dbReference type="GO" id="GO:0005840">
    <property type="term" value="C:ribosome"/>
    <property type="evidence" value="ECO:0007669"/>
    <property type="project" value="UniProtKB-KW"/>
</dbReference>
<keyword evidence="4" id="KW-0934">Plastid</keyword>